<comment type="similarity">
    <text evidence="7">Belongs to the binding-protein-dependent transport system permease family.</text>
</comment>
<keyword evidence="2 7" id="KW-0813">Transport</keyword>
<evidence type="ECO:0000256" key="5">
    <source>
        <dbReference type="ARBA" id="ARBA00022989"/>
    </source>
</evidence>
<dbReference type="InterPro" id="IPR051393">
    <property type="entry name" value="ABC_transporter_permease"/>
</dbReference>
<evidence type="ECO:0000256" key="6">
    <source>
        <dbReference type="ARBA" id="ARBA00023136"/>
    </source>
</evidence>
<proteinExistence type="inferred from homology"/>
<evidence type="ECO:0000259" key="8">
    <source>
        <dbReference type="PROSITE" id="PS50928"/>
    </source>
</evidence>
<gene>
    <name evidence="9" type="ORF">FYJ80_07900</name>
</gene>
<dbReference type="SUPFAM" id="SSF161098">
    <property type="entry name" value="MetI-like"/>
    <property type="match status" value="1"/>
</dbReference>
<dbReference type="PROSITE" id="PS50928">
    <property type="entry name" value="ABC_TM1"/>
    <property type="match status" value="1"/>
</dbReference>
<evidence type="ECO:0000256" key="7">
    <source>
        <dbReference type="RuleBase" id="RU363032"/>
    </source>
</evidence>
<keyword evidence="6 7" id="KW-0472">Membrane</keyword>
<dbReference type="PANTHER" id="PTHR30193">
    <property type="entry name" value="ABC TRANSPORTER PERMEASE PROTEIN"/>
    <property type="match status" value="1"/>
</dbReference>
<dbReference type="EMBL" id="VUNN01000015">
    <property type="protein sequence ID" value="MSU06696.1"/>
    <property type="molecule type" value="Genomic_DNA"/>
</dbReference>
<reference evidence="9 10" key="1">
    <citation type="submission" date="2019-08" db="EMBL/GenBank/DDBJ databases">
        <title>In-depth cultivation of the pig gut microbiome towards novel bacterial diversity and tailored functional studies.</title>
        <authorList>
            <person name="Wylensek D."/>
            <person name="Hitch T.C.A."/>
            <person name="Clavel T."/>
        </authorList>
    </citation>
    <scope>NUCLEOTIDE SEQUENCE [LARGE SCALE GENOMIC DNA]</scope>
    <source>
        <strain evidence="9 10">NM-380-WT-3C1</strain>
    </source>
</reference>
<dbReference type="Pfam" id="PF00528">
    <property type="entry name" value="BPD_transp_1"/>
    <property type="match status" value="1"/>
</dbReference>
<dbReference type="GO" id="GO:0055085">
    <property type="term" value="P:transmembrane transport"/>
    <property type="evidence" value="ECO:0007669"/>
    <property type="project" value="InterPro"/>
</dbReference>
<feature type="transmembrane region" description="Helical" evidence="7">
    <location>
        <begin position="118"/>
        <end position="138"/>
    </location>
</feature>
<dbReference type="PANTHER" id="PTHR30193:SF37">
    <property type="entry name" value="INNER MEMBRANE ABC TRANSPORTER PERMEASE PROTEIN YCJO"/>
    <property type="match status" value="1"/>
</dbReference>
<dbReference type="Gene3D" id="1.10.3720.10">
    <property type="entry name" value="MetI-like"/>
    <property type="match status" value="1"/>
</dbReference>
<feature type="transmembrane region" description="Helical" evidence="7">
    <location>
        <begin position="181"/>
        <end position="201"/>
    </location>
</feature>
<dbReference type="InterPro" id="IPR000515">
    <property type="entry name" value="MetI-like"/>
</dbReference>
<evidence type="ECO:0000256" key="3">
    <source>
        <dbReference type="ARBA" id="ARBA00022475"/>
    </source>
</evidence>
<dbReference type="AlphaFoldDB" id="A0A7X2TQP1"/>
<dbReference type="GO" id="GO:0005886">
    <property type="term" value="C:plasma membrane"/>
    <property type="evidence" value="ECO:0007669"/>
    <property type="project" value="UniProtKB-SubCell"/>
</dbReference>
<evidence type="ECO:0000313" key="10">
    <source>
        <dbReference type="Proteomes" id="UP000460549"/>
    </source>
</evidence>
<feature type="transmembrane region" description="Helical" evidence="7">
    <location>
        <begin position="16"/>
        <end position="37"/>
    </location>
</feature>
<organism evidence="9 10">
    <name type="scientific">Bullifex porci</name>
    <dbReference type="NCBI Taxonomy" id="2606638"/>
    <lineage>
        <taxon>Bacteria</taxon>
        <taxon>Pseudomonadati</taxon>
        <taxon>Spirochaetota</taxon>
        <taxon>Spirochaetia</taxon>
        <taxon>Spirochaetales</taxon>
        <taxon>Spirochaetaceae</taxon>
        <taxon>Bullifex</taxon>
    </lineage>
</organism>
<dbReference type="Proteomes" id="UP000460549">
    <property type="component" value="Unassembled WGS sequence"/>
</dbReference>
<evidence type="ECO:0000256" key="2">
    <source>
        <dbReference type="ARBA" id="ARBA00022448"/>
    </source>
</evidence>
<comment type="subcellular location">
    <subcellularLocation>
        <location evidence="1 7">Cell membrane</location>
        <topology evidence="1 7">Multi-pass membrane protein</topology>
    </subcellularLocation>
</comment>
<evidence type="ECO:0000256" key="1">
    <source>
        <dbReference type="ARBA" id="ARBA00004651"/>
    </source>
</evidence>
<evidence type="ECO:0000256" key="4">
    <source>
        <dbReference type="ARBA" id="ARBA00022692"/>
    </source>
</evidence>
<keyword evidence="5 7" id="KW-1133">Transmembrane helix</keyword>
<feature type="domain" description="ABC transmembrane type-1" evidence="8">
    <location>
        <begin position="79"/>
        <end position="296"/>
    </location>
</feature>
<feature type="transmembrane region" description="Helical" evidence="7">
    <location>
        <begin position="84"/>
        <end position="106"/>
    </location>
</feature>
<comment type="caution">
    <text evidence="9">The sequence shown here is derived from an EMBL/GenBank/DDBJ whole genome shotgun (WGS) entry which is preliminary data.</text>
</comment>
<dbReference type="CDD" id="cd06261">
    <property type="entry name" value="TM_PBP2"/>
    <property type="match status" value="1"/>
</dbReference>
<evidence type="ECO:0000313" key="9">
    <source>
        <dbReference type="EMBL" id="MSU06696.1"/>
    </source>
</evidence>
<dbReference type="RefSeq" id="WP_154425751.1">
    <property type="nucleotide sequence ID" value="NZ_JAQYPZ010000114.1"/>
</dbReference>
<keyword evidence="10" id="KW-1185">Reference proteome</keyword>
<keyword evidence="4 7" id="KW-0812">Transmembrane</keyword>
<dbReference type="InterPro" id="IPR035906">
    <property type="entry name" value="MetI-like_sf"/>
</dbReference>
<name>A0A7X2TQP1_9SPIO</name>
<keyword evidence="3" id="KW-1003">Cell membrane</keyword>
<sequence length="308" mass="35308">MKHEKKFSIEKQQAKWGFAFTIPCLLFFAVFSFYPIISAFITSLTNRDAIKRTWDFIGLDNYVYLFTQSNGGFSLINSLKATGIFTIGTFIPMVVVSLILAVMIMQLRKPGQSKMFELAFYTPAVLSSVVAATIWMILFQPTGLFNQLSNFVMRSSGRDFQWLTNDNMLRISTIIVYFWKYIGYFTILFITGLASIPPTIYEAAIVDGSSRWHTFWKITLPLLKPTIMLVSIMAMLQCLKTFSTQYMFVQGGTAREPIDVITMNIYYTGVVNRRLGRSSAMSIILFVIMLFFTFLQFKTQKGDEDVEY</sequence>
<accession>A0A7X2TQP1</accession>
<protein>
    <submittedName>
        <fullName evidence="9">Sugar ABC transporter permease</fullName>
    </submittedName>
</protein>
<feature type="transmembrane region" description="Helical" evidence="7">
    <location>
        <begin position="279"/>
        <end position="297"/>
    </location>
</feature>